<sequence length="889" mass="100105">MAGARARVRVSRPPSNPLTKNEMSDSSDADSERSMSDPVEVDEDYKAYFSSLIARSKLGLRDRDHSSPSEAIDVDVLDTEESDRDSDRVGEPSEPSDSAPVGVDESNVGVSIDGGVANRTRSRFKALKPDRAASPVCLELEDSSSSSSSSSSSGRGCVGPIDVDNVDPLEGVESGVEAVRVGIERGRWKERKGKTRKRRRGRPVKGDFIFESLVNSMWKIKGVSPERPVKDGSVVGEINPIAKLGRRLFKFEFGIEKPKPVEKMEAEKEEDELWGLLDFVKRSEHVGSFDPMEAEAQEASNPQYDADSSTAMRPQLYSGQTAAPKEKDLPSLEEFGFATIDACVGGSSSMSKGTVWDVIPGIKETMFPHQQEGLEFIWKNLAGSILLEELKVNPGSNDGGGCVISHAPGTGKTRLAITTYYCPDIHAQYLGEAVHDLEVDIPIHILNKREFSGKEDKKALEIVRNQPRNENLSRLAKLYSWRKSNSVLGISYDLFKLLVDDSYDKEEQEIRKILLEMPDILVLDEGHAARNRNSQIWNSLKRIKTERRIILSGTPFQNNFDELYNMLCIVRSKFHKPAHNSVEKLRLLMESFVHVHNGAVLENLPGLRDCLVIMDPLPQQKRILEIILKMQIKDFLALEYAISLVSIHPSLLTSSALYKKVSSIDKDHLEMQRPNPNEGVKTRFVMELVGFSEAMNEKVLVFSQYIEPLILVKEHLLSHFNWTEGKEVLQMDGTISNQSRQKYIDLFNDTASEAKVLLASIKACSEGINLVGASRVVLLDIVWNPAVEWQAISRAYRIGQEKVVHTYTLITSEVWECEKYKRQAEKYRLSKLVFSSKDEHNADEKNSMSVSQDQILEMMVEHEKFKNIFKRIYYRPKEYLLDGFDRLLG</sequence>
<dbReference type="Proteomes" id="UP001180020">
    <property type="component" value="Unassembled WGS sequence"/>
</dbReference>
<proteinExistence type="predicted"/>
<evidence type="ECO:0000313" key="11">
    <source>
        <dbReference type="Proteomes" id="UP001180020"/>
    </source>
</evidence>
<dbReference type="Pfam" id="PF00271">
    <property type="entry name" value="Helicase_C"/>
    <property type="match status" value="1"/>
</dbReference>
<dbReference type="SMART" id="SM00490">
    <property type="entry name" value="HELICc"/>
    <property type="match status" value="1"/>
</dbReference>
<dbReference type="GO" id="GO:0080188">
    <property type="term" value="P:gene silencing by siRNA-directed DNA methylation"/>
    <property type="evidence" value="ECO:0007669"/>
    <property type="project" value="InterPro"/>
</dbReference>
<dbReference type="GO" id="GO:0004386">
    <property type="term" value="F:helicase activity"/>
    <property type="evidence" value="ECO:0007669"/>
    <property type="project" value="UniProtKB-KW"/>
</dbReference>
<evidence type="ECO:0000256" key="1">
    <source>
        <dbReference type="ARBA" id="ARBA00004123"/>
    </source>
</evidence>
<dbReference type="SMART" id="SM00487">
    <property type="entry name" value="DEXDc"/>
    <property type="match status" value="1"/>
</dbReference>
<evidence type="ECO:0000256" key="2">
    <source>
        <dbReference type="ARBA" id="ARBA00022741"/>
    </source>
</evidence>
<feature type="compositionally biased region" description="Basic residues" evidence="7">
    <location>
        <begin position="1"/>
        <end position="10"/>
    </location>
</feature>
<name>A0AAV9FJU0_ACOCL</name>
<dbReference type="PROSITE" id="PS51192">
    <property type="entry name" value="HELICASE_ATP_BIND_1"/>
    <property type="match status" value="1"/>
</dbReference>
<feature type="domain" description="Helicase C-terminal" evidence="9">
    <location>
        <begin position="687"/>
        <end position="845"/>
    </location>
</feature>
<organism evidence="10 11">
    <name type="scientific">Acorus calamus</name>
    <name type="common">Sweet flag</name>
    <dbReference type="NCBI Taxonomy" id="4465"/>
    <lineage>
        <taxon>Eukaryota</taxon>
        <taxon>Viridiplantae</taxon>
        <taxon>Streptophyta</taxon>
        <taxon>Embryophyta</taxon>
        <taxon>Tracheophyta</taxon>
        <taxon>Spermatophyta</taxon>
        <taxon>Magnoliopsida</taxon>
        <taxon>Liliopsida</taxon>
        <taxon>Acoraceae</taxon>
        <taxon>Acorus</taxon>
    </lineage>
</organism>
<dbReference type="SUPFAM" id="SSF52540">
    <property type="entry name" value="P-loop containing nucleoside triphosphate hydrolases"/>
    <property type="match status" value="2"/>
</dbReference>
<feature type="compositionally biased region" description="Polar residues" evidence="7">
    <location>
        <begin position="17"/>
        <end position="26"/>
    </location>
</feature>
<dbReference type="InterPro" id="IPR000330">
    <property type="entry name" value="SNF2_N"/>
</dbReference>
<dbReference type="PROSITE" id="PS51194">
    <property type="entry name" value="HELICASE_CTER"/>
    <property type="match status" value="1"/>
</dbReference>
<dbReference type="InterPro" id="IPR001650">
    <property type="entry name" value="Helicase_C-like"/>
</dbReference>
<evidence type="ECO:0000256" key="6">
    <source>
        <dbReference type="ARBA" id="ARBA00023242"/>
    </source>
</evidence>
<gene>
    <name evidence="10" type="primary">DDM1</name>
    <name evidence="10" type="ORF">QJS10_CPA01g02848</name>
</gene>
<protein>
    <submittedName>
        <fullName evidence="10">ATP-dependent DNA helicase DDM1</fullName>
    </submittedName>
</protein>
<evidence type="ECO:0000256" key="5">
    <source>
        <dbReference type="ARBA" id="ARBA00022840"/>
    </source>
</evidence>
<dbReference type="InterPro" id="IPR049730">
    <property type="entry name" value="SNF2/RAD54-like_C"/>
</dbReference>
<evidence type="ECO:0000313" key="10">
    <source>
        <dbReference type="EMBL" id="KAK1326007.1"/>
    </source>
</evidence>
<feature type="compositionally biased region" description="Acidic residues" evidence="7">
    <location>
        <begin position="72"/>
        <end position="84"/>
    </location>
</feature>
<dbReference type="CDD" id="cd18793">
    <property type="entry name" value="SF2_C_SNF"/>
    <property type="match status" value="1"/>
</dbReference>
<feature type="compositionally biased region" description="Low complexity" evidence="7">
    <location>
        <begin position="143"/>
        <end position="153"/>
    </location>
</feature>
<dbReference type="GO" id="GO:0016787">
    <property type="term" value="F:hydrolase activity"/>
    <property type="evidence" value="ECO:0007669"/>
    <property type="project" value="UniProtKB-KW"/>
</dbReference>
<dbReference type="InterPro" id="IPR044567">
    <property type="entry name" value="CLSY/DRD1"/>
</dbReference>
<comment type="subcellular location">
    <subcellularLocation>
        <location evidence="1">Nucleus</location>
    </subcellularLocation>
</comment>
<keyword evidence="3" id="KW-0378">Hydrolase</keyword>
<dbReference type="InterPro" id="IPR038718">
    <property type="entry name" value="SNF2-like_sf"/>
</dbReference>
<feature type="domain" description="Helicase ATP-binding" evidence="8">
    <location>
        <begin position="470"/>
        <end position="573"/>
    </location>
</feature>
<evidence type="ECO:0000259" key="9">
    <source>
        <dbReference type="PROSITE" id="PS51194"/>
    </source>
</evidence>
<dbReference type="EMBL" id="JAUJYO010000001">
    <property type="protein sequence ID" value="KAK1326007.1"/>
    <property type="molecule type" value="Genomic_DNA"/>
</dbReference>
<keyword evidence="2" id="KW-0547">Nucleotide-binding</keyword>
<dbReference type="GO" id="GO:0005524">
    <property type="term" value="F:ATP binding"/>
    <property type="evidence" value="ECO:0007669"/>
    <property type="project" value="UniProtKB-KW"/>
</dbReference>
<evidence type="ECO:0000256" key="4">
    <source>
        <dbReference type="ARBA" id="ARBA00022806"/>
    </source>
</evidence>
<feature type="region of interest" description="Disordered" evidence="7">
    <location>
        <begin position="58"/>
        <end position="169"/>
    </location>
</feature>
<feature type="region of interest" description="Disordered" evidence="7">
    <location>
        <begin position="1"/>
        <end position="41"/>
    </location>
</feature>
<keyword evidence="5" id="KW-0067">ATP-binding</keyword>
<dbReference type="InterPro" id="IPR027417">
    <property type="entry name" value="P-loop_NTPase"/>
</dbReference>
<keyword evidence="4 10" id="KW-0347">Helicase</keyword>
<dbReference type="InterPro" id="IPR014001">
    <property type="entry name" value="Helicase_ATP-bd"/>
</dbReference>
<reference evidence="10" key="2">
    <citation type="submission" date="2023-06" db="EMBL/GenBank/DDBJ databases">
        <authorList>
            <person name="Ma L."/>
            <person name="Liu K.-W."/>
            <person name="Li Z."/>
            <person name="Hsiao Y.-Y."/>
            <person name="Qi Y."/>
            <person name="Fu T."/>
            <person name="Tang G."/>
            <person name="Zhang D."/>
            <person name="Sun W.-H."/>
            <person name="Liu D.-K."/>
            <person name="Li Y."/>
            <person name="Chen G.-Z."/>
            <person name="Liu X.-D."/>
            <person name="Liao X.-Y."/>
            <person name="Jiang Y.-T."/>
            <person name="Yu X."/>
            <person name="Hao Y."/>
            <person name="Huang J."/>
            <person name="Zhao X.-W."/>
            <person name="Ke S."/>
            <person name="Chen Y.-Y."/>
            <person name="Wu W.-L."/>
            <person name="Hsu J.-L."/>
            <person name="Lin Y.-F."/>
            <person name="Huang M.-D."/>
            <person name="Li C.-Y."/>
            <person name="Huang L."/>
            <person name="Wang Z.-W."/>
            <person name="Zhao X."/>
            <person name="Zhong W.-Y."/>
            <person name="Peng D.-H."/>
            <person name="Ahmad S."/>
            <person name="Lan S."/>
            <person name="Zhang J.-S."/>
            <person name="Tsai W.-C."/>
            <person name="Van De Peer Y."/>
            <person name="Liu Z.-J."/>
        </authorList>
    </citation>
    <scope>NUCLEOTIDE SEQUENCE</scope>
    <source>
        <strain evidence="10">CP</strain>
        <tissue evidence="10">Leaves</tissue>
    </source>
</reference>
<comment type="caution">
    <text evidence="10">The sequence shown here is derived from an EMBL/GenBank/DDBJ whole genome shotgun (WGS) entry which is preliminary data.</text>
</comment>
<reference evidence="10" key="1">
    <citation type="journal article" date="2023" name="Nat. Commun.">
        <title>Diploid and tetraploid genomes of Acorus and the evolution of monocots.</title>
        <authorList>
            <person name="Ma L."/>
            <person name="Liu K.W."/>
            <person name="Li Z."/>
            <person name="Hsiao Y.Y."/>
            <person name="Qi Y."/>
            <person name="Fu T."/>
            <person name="Tang G.D."/>
            <person name="Zhang D."/>
            <person name="Sun W.H."/>
            <person name="Liu D.K."/>
            <person name="Li Y."/>
            <person name="Chen G.Z."/>
            <person name="Liu X.D."/>
            <person name="Liao X.Y."/>
            <person name="Jiang Y.T."/>
            <person name="Yu X."/>
            <person name="Hao Y."/>
            <person name="Huang J."/>
            <person name="Zhao X.W."/>
            <person name="Ke S."/>
            <person name="Chen Y.Y."/>
            <person name="Wu W.L."/>
            <person name="Hsu J.L."/>
            <person name="Lin Y.F."/>
            <person name="Huang M.D."/>
            <person name="Li C.Y."/>
            <person name="Huang L."/>
            <person name="Wang Z.W."/>
            <person name="Zhao X."/>
            <person name="Zhong W.Y."/>
            <person name="Peng D.H."/>
            <person name="Ahmad S."/>
            <person name="Lan S."/>
            <person name="Zhang J.S."/>
            <person name="Tsai W.C."/>
            <person name="Van de Peer Y."/>
            <person name="Liu Z.J."/>
        </authorList>
    </citation>
    <scope>NUCLEOTIDE SEQUENCE</scope>
    <source>
        <strain evidence="10">CP</strain>
    </source>
</reference>
<evidence type="ECO:0000259" key="8">
    <source>
        <dbReference type="PROSITE" id="PS51192"/>
    </source>
</evidence>
<dbReference type="Gene3D" id="3.40.50.10810">
    <property type="entry name" value="Tandem AAA-ATPase domain"/>
    <property type="match status" value="1"/>
</dbReference>
<dbReference type="GO" id="GO:0005634">
    <property type="term" value="C:nucleus"/>
    <property type="evidence" value="ECO:0007669"/>
    <property type="project" value="UniProtKB-SubCell"/>
</dbReference>
<keyword evidence="11" id="KW-1185">Reference proteome</keyword>
<dbReference type="PANTHER" id="PTHR45821">
    <property type="entry name" value="SNF2 DOMAIN-CONTAINING PROTEIN CLASSY 2-RELATED"/>
    <property type="match status" value="1"/>
</dbReference>
<evidence type="ECO:0000256" key="3">
    <source>
        <dbReference type="ARBA" id="ARBA00022801"/>
    </source>
</evidence>
<dbReference type="AlphaFoldDB" id="A0AAV9FJU0"/>
<dbReference type="PANTHER" id="PTHR45821:SF5">
    <property type="entry name" value="SNF2 DOMAIN-CONTAINING PROTEIN CLASSY 4"/>
    <property type="match status" value="1"/>
</dbReference>
<dbReference type="Gene3D" id="3.40.50.300">
    <property type="entry name" value="P-loop containing nucleotide triphosphate hydrolases"/>
    <property type="match status" value="1"/>
</dbReference>
<accession>A0AAV9FJU0</accession>
<keyword evidence="6" id="KW-0539">Nucleus</keyword>
<dbReference type="Pfam" id="PF00176">
    <property type="entry name" value="SNF2-rel_dom"/>
    <property type="match status" value="1"/>
</dbReference>
<evidence type="ECO:0000256" key="7">
    <source>
        <dbReference type="SAM" id="MobiDB-lite"/>
    </source>
</evidence>